<dbReference type="OrthoDB" id="419768at2759"/>
<gene>
    <name evidence="3" type="ORF">PY17X_0400075</name>
    <name evidence="2" type="ORF">PYYM_0044400</name>
</gene>
<evidence type="ECO:0000256" key="1">
    <source>
        <dbReference type="SAM" id="Phobius"/>
    </source>
</evidence>
<reference evidence="3" key="3">
    <citation type="submission" date="2014-05" db="EMBL/GenBank/DDBJ databases">
        <authorList>
            <person name="Aslett M.A."/>
            <person name="De Silva N."/>
        </authorList>
    </citation>
    <scope>NUCLEOTIDE SEQUENCE</scope>
    <source>
        <strain evidence="3">17X</strain>
    </source>
</reference>
<protein>
    <submittedName>
        <fullName evidence="2">YIR protein</fullName>
    </submittedName>
</protein>
<dbReference type="EMBL" id="LM993658">
    <property type="protein sequence ID" value="VTZ73103.1"/>
    <property type="molecule type" value="Genomic_DNA"/>
</dbReference>
<reference evidence="3" key="4">
    <citation type="submission" date="2019-05" db="EMBL/GenBank/DDBJ databases">
        <authorList>
            <consortium name="Pathogen Informatics"/>
        </authorList>
    </citation>
    <scope>NUCLEOTIDE SEQUENCE</scope>
    <source>
        <strain evidence="3">17X</strain>
    </source>
</reference>
<dbReference type="RefSeq" id="XP_022810861.1">
    <property type="nucleotide sequence ID" value="XM_022955420.1"/>
</dbReference>
<keyword evidence="1" id="KW-0472">Membrane</keyword>
<organism evidence="2">
    <name type="scientific">Plasmodium yoelii</name>
    <dbReference type="NCBI Taxonomy" id="5861"/>
    <lineage>
        <taxon>Eukaryota</taxon>
        <taxon>Sar</taxon>
        <taxon>Alveolata</taxon>
        <taxon>Apicomplexa</taxon>
        <taxon>Aconoidasida</taxon>
        <taxon>Haemosporida</taxon>
        <taxon>Plasmodiidae</taxon>
        <taxon>Plasmodium</taxon>
        <taxon>Plasmodium (Vinckeia)</taxon>
    </lineage>
</organism>
<proteinExistence type="predicted"/>
<evidence type="ECO:0000313" key="2">
    <source>
        <dbReference type="EMBL" id="CDS44718.1"/>
    </source>
</evidence>
<keyword evidence="1" id="KW-1133">Transmembrane helix</keyword>
<dbReference type="GeneID" id="34859297"/>
<name>A0A077W4D2_PLAYE</name>
<evidence type="ECO:0000313" key="3">
    <source>
        <dbReference type="EMBL" id="VTZ73103.1"/>
    </source>
</evidence>
<dbReference type="InterPro" id="IPR006477">
    <property type="entry name" value="Yir_bir_cir"/>
</dbReference>
<dbReference type="VEuPathDB" id="PlasmoDB:PY17X_0400075"/>
<dbReference type="EMBL" id="LK023198">
    <property type="protein sequence ID" value="CDS44718.1"/>
    <property type="molecule type" value="Genomic_DNA"/>
</dbReference>
<feature type="transmembrane region" description="Helical" evidence="1">
    <location>
        <begin position="232"/>
        <end position="257"/>
    </location>
</feature>
<dbReference type="Pfam" id="PF06022">
    <property type="entry name" value="Cir_Bir_Yir"/>
    <property type="match status" value="1"/>
</dbReference>
<dbReference type="NCBIfam" id="TIGR01590">
    <property type="entry name" value="yir-bir-cir_Pla"/>
    <property type="match status" value="1"/>
</dbReference>
<dbReference type="KEGG" id="pyo:PY17X_0400075"/>
<accession>A0A077W4D2</accession>
<dbReference type="VEuPathDB" id="PlasmoDB:PY06428"/>
<dbReference type="Proteomes" id="UP000072874">
    <property type="component" value="Chromosome 4"/>
</dbReference>
<reference evidence="2 4" key="1">
    <citation type="journal article" date="2014" name="BMC Biol.">
        <title>A comprehensive evaluation of rodent malaria parasite genomes and gene expression.</title>
        <authorList>
            <person name="Otto T.D."/>
            <person name="Bohme U."/>
            <person name="Jackson A.P."/>
            <person name="Hunt M."/>
            <person name="Franke-Fayard B."/>
            <person name="Hoeijmakers W.A."/>
            <person name="Religa A.A."/>
            <person name="Robertson L."/>
            <person name="Sanders M."/>
            <person name="Ogun S.A."/>
            <person name="Cunningham D."/>
            <person name="Erhart A."/>
            <person name="Billker O."/>
            <person name="Khan S.M."/>
            <person name="Stunnenberg H.G."/>
            <person name="Langhorne J."/>
            <person name="Holder A.A."/>
            <person name="Waters A.P."/>
            <person name="Newbold C.I."/>
            <person name="Pain A."/>
            <person name="Berriman M."/>
            <person name="Janse C.J."/>
        </authorList>
    </citation>
    <scope>NUCLEOTIDE SEQUENCE</scope>
    <source>
        <strain evidence="3 4">17X</strain>
        <strain evidence="2">YM</strain>
    </source>
</reference>
<sequence length="272" mass="31756">MASKVCDIISEIDKYFDDDPDNSEEYSSRNTLNTYCHDNTSSSDEERITSGFIMLLKNLDEESFESDKIVEYASLWLSHKLNQKTQNGTTKLYDFYTNHIETNNCYKGNISTDSGEHINTGDIENKIKSMNMDIKDIYNFYDAFKSLCNMYSEINVDNYQCTNCLENAGEFFEKCEKVKNVFDITKESSYLQLWLRLSKDYKEFESNYNTNWCKNVPSIVACPRNSIIKNTLITIAIIFVASTILLGVSYKYSLFGFRKRFQKQKLREKIKK</sequence>
<evidence type="ECO:0000313" key="4">
    <source>
        <dbReference type="Proteomes" id="UP000072874"/>
    </source>
</evidence>
<keyword evidence="1" id="KW-0812">Transmembrane</keyword>
<dbReference type="VEuPathDB" id="PlasmoDB:Py17XNL_000403820"/>
<dbReference type="VEuPathDB" id="PlasmoDB:PYYM_0044400"/>
<reference evidence="2" key="2">
    <citation type="submission" date="2014-05" db="EMBL/GenBank/DDBJ databases">
        <authorList>
            <person name="Aslett A.Martin."/>
            <person name="De Silva Nishadi"/>
        </authorList>
    </citation>
    <scope>NUCLEOTIDE SEQUENCE</scope>
    <source>
        <strain evidence="2">YM</strain>
    </source>
</reference>
<dbReference type="AlphaFoldDB" id="A0A077W4D2"/>